<dbReference type="AlphaFoldDB" id="A0A1G7X718"/>
<protein>
    <recommendedName>
        <fullName evidence="3">DUF5017 domain-containing protein</fullName>
    </recommendedName>
</protein>
<gene>
    <name evidence="1" type="ORF">SAMN04488027_107100</name>
</gene>
<organism evidence="1 2">
    <name type="scientific">Psychroflexus sediminis</name>
    <dbReference type="NCBI Taxonomy" id="470826"/>
    <lineage>
        <taxon>Bacteria</taxon>
        <taxon>Pseudomonadati</taxon>
        <taxon>Bacteroidota</taxon>
        <taxon>Flavobacteriia</taxon>
        <taxon>Flavobacteriales</taxon>
        <taxon>Flavobacteriaceae</taxon>
        <taxon>Psychroflexus</taxon>
    </lineage>
</organism>
<keyword evidence="2" id="KW-1185">Reference proteome</keyword>
<dbReference type="PROSITE" id="PS51257">
    <property type="entry name" value="PROKAR_LIPOPROTEIN"/>
    <property type="match status" value="1"/>
</dbReference>
<sequence>MKNISLLAGLFFSLFILSCEPVEDIENEINAQLDSEPVVGAVEYTLVEEDYTDVLDLRFPNFSNTDQAKELVPVLLSDMFPFWGKGSQALITYDLYSPVLRVRDNTTRYRLTSEDYEPYSRYGNFDNYADIKDFLSNKYPNAEEDELVLLTFKFYDGSVNTWTEGFIFDGSKWNETMRVTDAQYEEMGHGRFNNFNSQDQAETKLQILLNNTVFYDEEIVDGTVKHVLYKYYDGSVNYQFANYIFKDNMWTLLTNVVPETLQFGNNGETWVPDNTIKYELTAGDFSIIADALAGKYPEPAGSAGNYANFDRREGRSAYWSEDMILEAMNILLESKVPDAENGQKFVVTYAVYTGTSGTETVYLIKEEGSWIYNPDA</sequence>
<proteinExistence type="predicted"/>
<dbReference type="Proteomes" id="UP000199296">
    <property type="component" value="Unassembled WGS sequence"/>
</dbReference>
<dbReference type="EMBL" id="FNCW01000007">
    <property type="protein sequence ID" value="SDG79370.1"/>
    <property type="molecule type" value="Genomic_DNA"/>
</dbReference>
<evidence type="ECO:0000313" key="1">
    <source>
        <dbReference type="EMBL" id="SDG79370.1"/>
    </source>
</evidence>
<dbReference type="STRING" id="470826.SAMN04488027_107100"/>
<evidence type="ECO:0008006" key="3">
    <source>
        <dbReference type="Google" id="ProtNLM"/>
    </source>
</evidence>
<accession>A0A1G7X718</accession>
<reference evidence="1 2" key="1">
    <citation type="submission" date="2016-10" db="EMBL/GenBank/DDBJ databases">
        <authorList>
            <person name="de Groot N.N."/>
        </authorList>
    </citation>
    <scope>NUCLEOTIDE SEQUENCE [LARGE SCALE GENOMIC DNA]</scope>
    <source>
        <strain evidence="1 2">DSM 19803</strain>
    </source>
</reference>
<dbReference type="OrthoDB" id="1013052at2"/>
<name>A0A1G7X718_9FLAO</name>
<dbReference type="RefSeq" id="WP_093368027.1">
    <property type="nucleotide sequence ID" value="NZ_FNCW01000007.1"/>
</dbReference>
<evidence type="ECO:0000313" key="2">
    <source>
        <dbReference type="Proteomes" id="UP000199296"/>
    </source>
</evidence>